<evidence type="ECO:0000256" key="2">
    <source>
        <dbReference type="SAM" id="MobiDB-lite"/>
    </source>
</evidence>
<dbReference type="OrthoDB" id="2155209at2759"/>
<keyword evidence="1" id="KW-0175">Coiled coil</keyword>
<feature type="compositionally biased region" description="Low complexity" evidence="2">
    <location>
        <begin position="230"/>
        <end position="255"/>
    </location>
</feature>
<dbReference type="InterPro" id="IPR040370">
    <property type="entry name" value="CCDC74A/CCDC74B/CCDC92"/>
</dbReference>
<sequence>MSTGIAVKRIPNNADFFKRSENITPPSNLNISPSSSLTSESHNDTENIVKPIQKAVIEKPKVQVEKLITEADLERRLREALRERDDQWRKHEKAQIVFLQSEGANMLKALHLEIDKLGHQLRDAKRQLFVSSTGGLSASTDLSNYDHSELIKRFKEQELRIAELEQLLSEKEAYAKGIERKVMATMEKLQEQINLQGDRIRQLTTELNDRNQTVAHLSSQLRTFRLREAMAQAQQRRRASQGSANSSPLVSPSSPHRIFPPKGLLSASVTVTYPGNNAHQMGQMRSLSCAGTESANYDSADSIEKPSRRRASSGLNRKLTN</sequence>
<dbReference type="Proteomes" id="UP000218231">
    <property type="component" value="Unassembled WGS sequence"/>
</dbReference>
<feature type="region of interest" description="Disordered" evidence="2">
    <location>
        <begin position="297"/>
        <end position="321"/>
    </location>
</feature>
<dbReference type="PANTHER" id="PTHR14882">
    <property type="entry name" value="COILED-COIL DOMAIN-CONTAINING 74A"/>
    <property type="match status" value="1"/>
</dbReference>
<feature type="compositionally biased region" description="Low complexity" evidence="2">
    <location>
        <begin position="22"/>
        <end position="39"/>
    </location>
</feature>
<comment type="caution">
    <text evidence="3">The sequence shown here is derived from an EMBL/GenBank/DDBJ whole genome shotgun (WGS) entry which is preliminary data.</text>
</comment>
<name>A0A2A2L7R1_9BILA</name>
<dbReference type="AlphaFoldDB" id="A0A2A2L7R1"/>
<dbReference type="STRING" id="2018661.A0A2A2L7R1"/>
<proteinExistence type="predicted"/>
<accession>A0A2A2L7R1</accession>
<dbReference type="PANTHER" id="PTHR14882:SF1">
    <property type="entry name" value="CCDC92 DOMAIN-CONTAINING PROTEIN"/>
    <property type="match status" value="1"/>
</dbReference>
<feature type="coiled-coil region" evidence="1">
    <location>
        <begin position="64"/>
        <end position="206"/>
    </location>
</feature>
<organism evidence="3 4">
    <name type="scientific">Diploscapter pachys</name>
    <dbReference type="NCBI Taxonomy" id="2018661"/>
    <lineage>
        <taxon>Eukaryota</taxon>
        <taxon>Metazoa</taxon>
        <taxon>Ecdysozoa</taxon>
        <taxon>Nematoda</taxon>
        <taxon>Chromadorea</taxon>
        <taxon>Rhabditida</taxon>
        <taxon>Rhabditina</taxon>
        <taxon>Rhabditomorpha</taxon>
        <taxon>Rhabditoidea</taxon>
        <taxon>Rhabditidae</taxon>
        <taxon>Diploscapter</taxon>
    </lineage>
</organism>
<feature type="region of interest" description="Disordered" evidence="2">
    <location>
        <begin position="18"/>
        <end position="44"/>
    </location>
</feature>
<evidence type="ECO:0008006" key="5">
    <source>
        <dbReference type="Google" id="ProtNLM"/>
    </source>
</evidence>
<protein>
    <recommendedName>
        <fullName evidence="5">CCDC92/74 N-terminal domain-containing protein</fullName>
    </recommendedName>
</protein>
<feature type="region of interest" description="Disordered" evidence="2">
    <location>
        <begin position="230"/>
        <end position="262"/>
    </location>
</feature>
<keyword evidence="4" id="KW-1185">Reference proteome</keyword>
<reference evidence="3 4" key="1">
    <citation type="journal article" date="2017" name="Curr. Biol.">
        <title>Genome architecture and evolution of a unichromosomal asexual nematode.</title>
        <authorList>
            <person name="Fradin H."/>
            <person name="Zegar C."/>
            <person name="Gutwein M."/>
            <person name="Lucas J."/>
            <person name="Kovtun M."/>
            <person name="Corcoran D."/>
            <person name="Baugh L.R."/>
            <person name="Kiontke K."/>
            <person name="Gunsalus K."/>
            <person name="Fitch D.H."/>
            <person name="Piano F."/>
        </authorList>
    </citation>
    <scope>NUCLEOTIDE SEQUENCE [LARGE SCALE GENOMIC DNA]</scope>
    <source>
        <strain evidence="3">PF1309</strain>
    </source>
</reference>
<evidence type="ECO:0000313" key="3">
    <source>
        <dbReference type="EMBL" id="PAV82209.1"/>
    </source>
</evidence>
<evidence type="ECO:0000313" key="4">
    <source>
        <dbReference type="Proteomes" id="UP000218231"/>
    </source>
</evidence>
<dbReference type="EMBL" id="LIAE01007073">
    <property type="protein sequence ID" value="PAV82209.1"/>
    <property type="molecule type" value="Genomic_DNA"/>
</dbReference>
<evidence type="ECO:0000256" key="1">
    <source>
        <dbReference type="SAM" id="Coils"/>
    </source>
</evidence>
<gene>
    <name evidence="3" type="ORF">WR25_21796</name>
</gene>